<reference evidence="3" key="1">
    <citation type="journal article" date="2019" name="Int. J. Syst. Evol. Microbiol.">
        <title>The Global Catalogue of Microorganisms (GCM) 10K type strain sequencing project: providing services to taxonomists for standard genome sequencing and annotation.</title>
        <authorList>
            <consortium name="The Broad Institute Genomics Platform"/>
            <consortium name="The Broad Institute Genome Sequencing Center for Infectious Disease"/>
            <person name="Wu L."/>
            <person name="Ma J."/>
        </authorList>
    </citation>
    <scope>NUCLEOTIDE SEQUENCE [LARGE SCALE GENOMIC DNA]</scope>
    <source>
        <strain evidence="3">JCM 17986</strain>
    </source>
</reference>
<accession>A0ABP9HNK1</accession>
<dbReference type="Pfam" id="PF20613">
    <property type="entry name" value="HipA_2"/>
    <property type="match status" value="1"/>
</dbReference>
<evidence type="ECO:0000259" key="1">
    <source>
        <dbReference type="Pfam" id="PF20613"/>
    </source>
</evidence>
<dbReference type="Proteomes" id="UP001500466">
    <property type="component" value="Unassembled WGS sequence"/>
</dbReference>
<evidence type="ECO:0000313" key="2">
    <source>
        <dbReference type="EMBL" id="GAA4974790.1"/>
    </source>
</evidence>
<gene>
    <name evidence="2" type="ORF">GCM10023205_46930</name>
</gene>
<sequence>MLPLVHAIRYVTPLREGGSLPGIVEADDLGTYVAKFRGAGQGPKVLVAEVVVGELARRLGLRVPDLVGLEIDPVIGRSEPDEEVQDLLQASGGLNLGMDFLPGAVGFDPAAWEPDPVTAARVLWLDAFTSNVDRTWRNPNLLVWHGELWLIDHGAALWFHHAWSAAKAAAARPYDASDHVLAPTAAGHLHDADKVLAPQITPELLAEVTALVPDAWLQPGDNEIALGLDSPDALRAAYSDHLLARIDHRAAWLPEVDAA</sequence>
<evidence type="ECO:0000313" key="3">
    <source>
        <dbReference type="Proteomes" id="UP001500466"/>
    </source>
</evidence>
<dbReference type="EMBL" id="BAABHS010000016">
    <property type="protein sequence ID" value="GAA4974790.1"/>
    <property type="molecule type" value="Genomic_DNA"/>
</dbReference>
<keyword evidence="3" id="KW-1185">Reference proteome</keyword>
<name>A0ABP9HNK1_9ACTN</name>
<dbReference type="RefSeq" id="WP_345677587.1">
    <property type="nucleotide sequence ID" value="NZ_BAABHS010000016.1"/>
</dbReference>
<organism evidence="2 3">
    <name type="scientific">Yinghuangia aomiensis</name>
    <dbReference type="NCBI Taxonomy" id="676205"/>
    <lineage>
        <taxon>Bacteria</taxon>
        <taxon>Bacillati</taxon>
        <taxon>Actinomycetota</taxon>
        <taxon>Actinomycetes</taxon>
        <taxon>Kitasatosporales</taxon>
        <taxon>Streptomycetaceae</taxon>
        <taxon>Yinghuangia</taxon>
    </lineage>
</organism>
<proteinExistence type="predicted"/>
<protein>
    <recommendedName>
        <fullName evidence="1">HipA-like kinase domain-containing protein</fullName>
    </recommendedName>
</protein>
<dbReference type="InterPro" id="IPR046748">
    <property type="entry name" value="HipA_2"/>
</dbReference>
<feature type="domain" description="HipA-like kinase" evidence="1">
    <location>
        <begin position="13"/>
        <end position="221"/>
    </location>
</feature>
<comment type="caution">
    <text evidence="2">The sequence shown here is derived from an EMBL/GenBank/DDBJ whole genome shotgun (WGS) entry which is preliminary data.</text>
</comment>